<reference evidence="2 3" key="1">
    <citation type="submission" date="2018-03" db="EMBL/GenBank/DDBJ databases">
        <title>The draft genome of Mesorhizobium soli JCM 19897.</title>
        <authorList>
            <person name="Li L."/>
            <person name="Liu L."/>
            <person name="Liang L."/>
            <person name="Wang T."/>
            <person name="Zhang X."/>
        </authorList>
    </citation>
    <scope>NUCLEOTIDE SEQUENCE [LARGE SCALE GENOMIC DNA]</scope>
    <source>
        <strain evidence="2 3">JCM 19897</strain>
    </source>
</reference>
<evidence type="ECO:0000313" key="3">
    <source>
        <dbReference type="Proteomes" id="UP000240653"/>
    </source>
</evidence>
<sequence>MSIDGVPIVTEAFPKTVRLVTTARLRAAVLTPLVDDEDELRVLAEIEGATSTRLIAQDHGISGLAANELVYDVPHARFINAAFAYAKPQLPNRYSGADRGAWYAALDVATCLREVGYHLTNALADAGDYNATVEYAEMFCSLAGEFLDLRQVPDHPSLDPDKGKAYPIGNALADRARAAGLNGIIYPSVRRAGGTCLVALRPAAVQSVRQGGVYRMTWKGDPTPTIEGPL</sequence>
<evidence type="ECO:0000259" key="1">
    <source>
        <dbReference type="SMART" id="SM00953"/>
    </source>
</evidence>
<dbReference type="SMART" id="SM00953">
    <property type="entry name" value="RES"/>
    <property type="match status" value="1"/>
</dbReference>
<dbReference type="InterPro" id="IPR014914">
    <property type="entry name" value="RES_dom"/>
</dbReference>
<proteinExistence type="predicted"/>
<dbReference type="AlphaFoldDB" id="A0A2P7S3L3"/>
<name>A0A2P7S3L3_9HYPH</name>
<gene>
    <name evidence="2" type="ORF">C7I85_22785</name>
</gene>
<comment type="caution">
    <text evidence="2">The sequence shown here is derived from an EMBL/GenBank/DDBJ whole genome shotgun (WGS) entry which is preliminary data.</text>
</comment>
<keyword evidence="3" id="KW-1185">Reference proteome</keyword>
<dbReference type="RefSeq" id="WP_106726324.1">
    <property type="nucleotide sequence ID" value="NZ_PXYL01000015.1"/>
</dbReference>
<accession>A0A2P7S3L3</accession>
<organism evidence="2 3">
    <name type="scientific">Pseudaminobacter soli</name>
    <name type="common">ex Li et al. 2025</name>
    <dbReference type="NCBI Taxonomy" id="1295366"/>
    <lineage>
        <taxon>Bacteria</taxon>
        <taxon>Pseudomonadati</taxon>
        <taxon>Pseudomonadota</taxon>
        <taxon>Alphaproteobacteria</taxon>
        <taxon>Hyphomicrobiales</taxon>
        <taxon>Phyllobacteriaceae</taxon>
        <taxon>Pseudaminobacter</taxon>
    </lineage>
</organism>
<evidence type="ECO:0000313" key="2">
    <source>
        <dbReference type="EMBL" id="PSJ57068.1"/>
    </source>
</evidence>
<dbReference type="Proteomes" id="UP000240653">
    <property type="component" value="Unassembled WGS sequence"/>
</dbReference>
<dbReference type="OrthoDB" id="9795903at2"/>
<dbReference type="EMBL" id="PXYL01000015">
    <property type="protein sequence ID" value="PSJ57068.1"/>
    <property type="molecule type" value="Genomic_DNA"/>
</dbReference>
<feature type="domain" description="RES" evidence="1">
    <location>
        <begin position="82"/>
        <end position="211"/>
    </location>
</feature>
<protein>
    <submittedName>
        <fullName evidence="2">RES domain-containing protein</fullName>
    </submittedName>
</protein>
<dbReference type="Pfam" id="PF08808">
    <property type="entry name" value="RES"/>
    <property type="match status" value="1"/>
</dbReference>